<sequence length="225" mass="25213">MSKVNRDSHPCRKYYPKLLQVKQASPCSEYTQGRPKDSNAEDLSTQSVLPSPIFKCGSPQENISAQVLDFTGCSEQERCWHGSDTSEMEAHGMKSYFTLMCQRNADCYVPTDEHSVKGVESPPISSLKLFDAPITLDTGFRFMDFELFDPQFEDCENYHDMCCGPSISSGSSKAGLDDYKGFDTFDTPRSSQLSSFQESFYLPPPNYVTSSWSMINESTVSLPTI</sequence>
<dbReference type="OrthoDB" id="3536823at2759"/>
<keyword evidence="2" id="KW-1185">Reference proteome</keyword>
<evidence type="ECO:0000313" key="2">
    <source>
        <dbReference type="Proteomes" id="UP000019487"/>
    </source>
</evidence>
<reference evidence="1 2" key="1">
    <citation type="journal article" date="2014" name="Genome Announc.">
        <title>Draft genome sequence of Sclerotinia borealis, a psychrophilic plant pathogenic fungus.</title>
        <authorList>
            <person name="Mardanov A.V."/>
            <person name="Beletsky A.V."/>
            <person name="Kadnikov V.V."/>
            <person name="Ignatov A.N."/>
            <person name="Ravin N.V."/>
        </authorList>
    </citation>
    <scope>NUCLEOTIDE SEQUENCE [LARGE SCALE GENOMIC DNA]</scope>
    <source>
        <strain evidence="2">F-4157</strain>
    </source>
</reference>
<proteinExistence type="predicted"/>
<gene>
    <name evidence="1" type="ORF">SBOR_2988</name>
</gene>
<comment type="caution">
    <text evidence="1">The sequence shown here is derived from an EMBL/GenBank/DDBJ whole genome shotgun (WGS) entry which is preliminary data.</text>
</comment>
<dbReference type="EMBL" id="AYSA01000131">
    <property type="protein sequence ID" value="ESZ96621.1"/>
    <property type="molecule type" value="Genomic_DNA"/>
</dbReference>
<accession>W9CL89</accession>
<dbReference type="Proteomes" id="UP000019487">
    <property type="component" value="Unassembled WGS sequence"/>
</dbReference>
<dbReference type="AlphaFoldDB" id="W9CL89"/>
<protein>
    <submittedName>
        <fullName evidence="1">Uncharacterized protein</fullName>
    </submittedName>
</protein>
<name>W9CL89_SCLBF</name>
<organism evidence="1 2">
    <name type="scientific">Sclerotinia borealis (strain F-4128)</name>
    <dbReference type="NCBI Taxonomy" id="1432307"/>
    <lineage>
        <taxon>Eukaryota</taxon>
        <taxon>Fungi</taxon>
        <taxon>Dikarya</taxon>
        <taxon>Ascomycota</taxon>
        <taxon>Pezizomycotina</taxon>
        <taxon>Leotiomycetes</taxon>
        <taxon>Helotiales</taxon>
        <taxon>Sclerotiniaceae</taxon>
        <taxon>Sclerotinia</taxon>
    </lineage>
</organism>
<evidence type="ECO:0000313" key="1">
    <source>
        <dbReference type="EMBL" id="ESZ96621.1"/>
    </source>
</evidence>
<dbReference type="HOGENOM" id="CLU_087977_0_0_1"/>